<dbReference type="InterPro" id="IPR036691">
    <property type="entry name" value="Endo/exonu/phosph_ase_sf"/>
</dbReference>
<dbReference type="AlphaFoldDB" id="A0A6A6E682"/>
<gene>
    <name evidence="1" type="ORF">K469DRAFT_574672</name>
</gene>
<dbReference type="EMBL" id="ML994631">
    <property type="protein sequence ID" value="KAF2186089.1"/>
    <property type="molecule type" value="Genomic_DNA"/>
</dbReference>
<dbReference type="SUPFAM" id="SSF56219">
    <property type="entry name" value="DNase I-like"/>
    <property type="match status" value="1"/>
</dbReference>
<evidence type="ECO:0000313" key="2">
    <source>
        <dbReference type="Proteomes" id="UP000800200"/>
    </source>
</evidence>
<dbReference type="OrthoDB" id="3942891at2759"/>
<name>A0A6A6E682_9PEZI</name>
<protein>
    <submittedName>
        <fullName evidence="1">Uncharacterized protein</fullName>
    </submittedName>
</protein>
<keyword evidence="2" id="KW-1185">Reference proteome</keyword>
<reference evidence="1" key="1">
    <citation type="journal article" date="2020" name="Stud. Mycol.">
        <title>101 Dothideomycetes genomes: a test case for predicting lifestyles and emergence of pathogens.</title>
        <authorList>
            <person name="Haridas S."/>
            <person name="Albert R."/>
            <person name="Binder M."/>
            <person name="Bloem J."/>
            <person name="Labutti K."/>
            <person name="Salamov A."/>
            <person name="Andreopoulos B."/>
            <person name="Baker S."/>
            <person name="Barry K."/>
            <person name="Bills G."/>
            <person name="Bluhm B."/>
            <person name="Cannon C."/>
            <person name="Castanera R."/>
            <person name="Culley D."/>
            <person name="Daum C."/>
            <person name="Ezra D."/>
            <person name="Gonzalez J."/>
            <person name="Henrissat B."/>
            <person name="Kuo A."/>
            <person name="Liang C."/>
            <person name="Lipzen A."/>
            <person name="Lutzoni F."/>
            <person name="Magnuson J."/>
            <person name="Mondo S."/>
            <person name="Nolan M."/>
            <person name="Ohm R."/>
            <person name="Pangilinan J."/>
            <person name="Park H.-J."/>
            <person name="Ramirez L."/>
            <person name="Alfaro M."/>
            <person name="Sun H."/>
            <person name="Tritt A."/>
            <person name="Yoshinaga Y."/>
            <person name="Zwiers L.-H."/>
            <person name="Turgeon B."/>
            <person name="Goodwin S."/>
            <person name="Spatafora J."/>
            <person name="Crous P."/>
            <person name="Grigoriev I."/>
        </authorList>
    </citation>
    <scope>NUCLEOTIDE SEQUENCE</scope>
    <source>
        <strain evidence="1">CBS 207.26</strain>
    </source>
</reference>
<proteinExistence type="predicted"/>
<organism evidence="1 2">
    <name type="scientific">Zopfia rhizophila CBS 207.26</name>
    <dbReference type="NCBI Taxonomy" id="1314779"/>
    <lineage>
        <taxon>Eukaryota</taxon>
        <taxon>Fungi</taxon>
        <taxon>Dikarya</taxon>
        <taxon>Ascomycota</taxon>
        <taxon>Pezizomycotina</taxon>
        <taxon>Dothideomycetes</taxon>
        <taxon>Dothideomycetes incertae sedis</taxon>
        <taxon>Zopfiaceae</taxon>
        <taxon>Zopfia</taxon>
    </lineage>
</organism>
<dbReference type="Gene3D" id="3.60.10.10">
    <property type="entry name" value="Endonuclease/exonuclease/phosphatase"/>
    <property type="match status" value="1"/>
</dbReference>
<dbReference type="Proteomes" id="UP000800200">
    <property type="component" value="Unassembled WGS sequence"/>
</dbReference>
<accession>A0A6A6E682</accession>
<sequence length="272" mass="30111">MVDKDREAAFRQTTAEWLEPTIPGARLVGPKWYPVKVDWAEVALAMDANSGKVSKSAMERFGTENGVEVCMMRWLGRPRPNGQHASVVVNVATKEDAEKLLKSESVTAHTGLRTENAQSTGKRRSGYSRASVMNRELRILQANMKRGREAQHALHNDPALADFHFILDQEPGCFLADGEVVLHGTNPRWTKFIASGRRQGSYPVRSCIWASRDVAATQVQVGSADITAIVALVGGRKLVIVSVYIPDLCSRRTKEENLEALTSRLDMINELV</sequence>
<evidence type="ECO:0000313" key="1">
    <source>
        <dbReference type="EMBL" id="KAF2186089.1"/>
    </source>
</evidence>